<dbReference type="SUPFAM" id="SSF47364">
    <property type="entry name" value="Domain of the SRP/SRP receptor G-proteins"/>
    <property type="match status" value="1"/>
</dbReference>
<dbReference type="PANTHER" id="PTHR43134:SF1">
    <property type="entry name" value="SIGNAL RECOGNITION PARTICLE RECEPTOR SUBUNIT ALPHA"/>
    <property type="match status" value="1"/>
</dbReference>
<dbReference type="Gene3D" id="3.30.450.60">
    <property type="match status" value="1"/>
</dbReference>
<evidence type="ECO:0000256" key="2">
    <source>
        <dbReference type="ARBA" id="ARBA00008531"/>
    </source>
</evidence>
<organism evidence="10 11">
    <name type="scientific">Boothiomyces macroporosus</name>
    <dbReference type="NCBI Taxonomy" id="261099"/>
    <lineage>
        <taxon>Eukaryota</taxon>
        <taxon>Fungi</taxon>
        <taxon>Fungi incertae sedis</taxon>
        <taxon>Chytridiomycota</taxon>
        <taxon>Chytridiomycota incertae sedis</taxon>
        <taxon>Chytridiomycetes</taxon>
        <taxon>Rhizophydiales</taxon>
        <taxon>Terramycetaceae</taxon>
        <taxon>Boothiomyces</taxon>
    </lineage>
</organism>
<evidence type="ECO:0000256" key="4">
    <source>
        <dbReference type="ARBA" id="ARBA00022824"/>
    </source>
</evidence>
<dbReference type="Pfam" id="PF02881">
    <property type="entry name" value="SRP54_N"/>
    <property type="match status" value="1"/>
</dbReference>
<evidence type="ECO:0000256" key="3">
    <source>
        <dbReference type="ARBA" id="ARBA00022741"/>
    </source>
</evidence>
<evidence type="ECO:0000256" key="7">
    <source>
        <dbReference type="ARBA" id="ARBA00023170"/>
    </source>
</evidence>
<comment type="subcellular location">
    <subcellularLocation>
        <location evidence="1">Endoplasmic reticulum membrane</location>
        <topology evidence="1">Peripheral membrane protein</topology>
        <orientation evidence="1">Cytoplasmic side</orientation>
    </subcellularLocation>
</comment>
<name>A0AAD5UH28_9FUNG</name>
<keyword evidence="6" id="KW-0472">Membrane</keyword>
<dbReference type="PANTHER" id="PTHR43134">
    <property type="entry name" value="SIGNAL RECOGNITION PARTICLE RECEPTOR SUBUNIT ALPHA"/>
    <property type="match status" value="1"/>
</dbReference>
<dbReference type="SMART" id="SM00962">
    <property type="entry name" value="SRP54"/>
    <property type="match status" value="1"/>
</dbReference>
<sequence length="517" mass="57006">MLDSVLIINPGGIVYWKKDNLKKELLNSLIQTVFIQEKEPDNYILKYKRKNEMIFIAIHSRQFALPFVDDLLEAISAKYVVGSDFDSEYSAILKGMEKTKVVKQPKAFEESDKFKNTLRGSNEVKSPKPFQKKDKQVKKTGKEGRAWDASGAASTASTTKLDFSSEDSASAVSKSLIGKGLQAQSDGTVNAMELDVPTLEPTKSSIFSMFSNLTAKPLTEEDLVKPMLKMKEHLVNKNVAADIAQKLCDTVEKGLIGTSVSKLSSIDVLIKKEMTTALSKILTPITSTNILHEIAESKEREEPYSIAFIGVNGVGKSTNLSKICFWLLQNKLSVLIAAGDTFRSGAVEQLKVHVRNLCALEEGARLELFDKGYGKDPAGIAKDAIKYAKNEGFDVVLIDTAGRMQDNEPLMRALAKLVTENNPNKIIFVGEALVGTQSISQLTKFNQSLKDFSYQANPRQIDGMILTKFDTIDDKVGAALSMTYITGKPILFVGTGQTYTDLRRMNVNSIVNTLLKD</sequence>
<protein>
    <recommendedName>
        <fullName evidence="9">SRP54-type proteins GTP-binding domain-containing protein</fullName>
    </recommendedName>
</protein>
<dbReference type="InterPro" id="IPR003593">
    <property type="entry name" value="AAA+_ATPase"/>
</dbReference>
<dbReference type="Pfam" id="PF04086">
    <property type="entry name" value="SRP-alpha_N"/>
    <property type="match status" value="1"/>
</dbReference>
<proteinExistence type="inferred from homology"/>
<comment type="similarity">
    <text evidence="2">Belongs to the GTP-binding SRP family.</text>
</comment>
<dbReference type="InterPro" id="IPR042101">
    <property type="entry name" value="SRP54_N_sf"/>
</dbReference>
<dbReference type="Proteomes" id="UP001210925">
    <property type="component" value="Unassembled WGS sequence"/>
</dbReference>
<dbReference type="AlphaFoldDB" id="A0AAD5UH28"/>
<comment type="caution">
    <text evidence="10">The sequence shown here is derived from an EMBL/GenBank/DDBJ whole genome shotgun (WGS) entry which is preliminary data.</text>
</comment>
<evidence type="ECO:0000259" key="9">
    <source>
        <dbReference type="PROSITE" id="PS00300"/>
    </source>
</evidence>
<keyword evidence="11" id="KW-1185">Reference proteome</keyword>
<dbReference type="Gene3D" id="1.20.120.140">
    <property type="entry name" value="Signal recognition particle SRP54, nucleotide-binding domain"/>
    <property type="match status" value="1"/>
</dbReference>
<dbReference type="GO" id="GO:0005525">
    <property type="term" value="F:GTP binding"/>
    <property type="evidence" value="ECO:0007669"/>
    <property type="project" value="UniProtKB-KW"/>
</dbReference>
<evidence type="ECO:0000256" key="6">
    <source>
        <dbReference type="ARBA" id="ARBA00023136"/>
    </source>
</evidence>
<dbReference type="SUPFAM" id="SSF64356">
    <property type="entry name" value="SNARE-like"/>
    <property type="match status" value="1"/>
</dbReference>
<dbReference type="GO" id="GO:0003924">
    <property type="term" value="F:GTPase activity"/>
    <property type="evidence" value="ECO:0007669"/>
    <property type="project" value="InterPro"/>
</dbReference>
<evidence type="ECO:0000256" key="8">
    <source>
        <dbReference type="SAM" id="MobiDB-lite"/>
    </source>
</evidence>
<dbReference type="SUPFAM" id="SSF52540">
    <property type="entry name" value="P-loop containing nucleoside triphosphate hydrolases"/>
    <property type="match status" value="1"/>
</dbReference>
<dbReference type="CDD" id="cd17876">
    <property type="entry name" value="SRalpha_C"/>
    <property type="match status" value="1"/>
</dbReference>
<dbReference type="InterPro" id="IPR013822">
    <property type="entry name" value="Signal_recog_particl_SRP54_hlx"/>
</dbReference>
<keyword evidence="7" id="KW-0675">Receptor</keyword>
<gene>
    <name evidence="10" type="ORF">HK103_006319</name>
</gene>
<reference evidence="10" key="1">
    <citation type="submission" date="2020-05" db="EMBL/GenBank/DDBJ databases">
        <title>Phylogenomic resolution of chytrid fungi.</title>
        <authorList>
            <person name="Stajich J.E."/>
            <person name="Amses K."/>
            <person name="Simmons R."/>
            <person name="Seto K."/>
            <person name="Myers J."/>
            <person name="Bonds A."/>
            <person name="Quandt C.A."/>
            <person name="Barry K."/>
            <person name="Liu P."/>
            <person name="Grigoriev I."/>
            <person name="Longcore J.E."/>
            <person name="James T.Y."/>
        </authorList>
    </citation>
    <scope>NUCLEOTIDE SEQUENCE</scope>
    <source>
        <strain evidence="10">PLAUS21</strain>
    </source>
</reference>
<dbReference type="InterPro" id="IPR027417">
    <property type="entry name" value="P-loop_NTPase"/>
</dbReference>
<dbReference type="EMBL" id="JADGKB010000067">
    <property type="protein sequence ID" value="KAJ3255400.1"/>
    <property type="molecule type" value="Genomic_DNA"/>
</dbReference>
<dbReference type="GO" id="GO:0006614">
    <property type="term" value="P:SRP-dependent cotranslational protein targeting to membrane"/>
    <property type="evidence" value="ECO:0007669"/>
    <property type="project" value="InterPro"/>
</dbReference>
<evidence type="ECO:0000256" key="1">
    <source>
        <dbReference type="ARBA" id="ARBA00004397"/>
    </source>
</evidence>
<dbReference type="PROSITE" id="PS00300">
    <property type="entry name" value="SRP54"/>
    <property type="match status" value="1"/>
</dbReference>
<evidence type="ECO:0000313" key="10">
    <source>
        <dbReference type="EMBL" id="KAJ3255400.1"/>
    </source>
</evidence>
<feature type="region of interest" description="Disordered" evidence="8">
    <location>
        <begin position="112"/>
        <end position="151"/>
    </location>
</feature>
<evidence type="ECO:0000256" key="5">
    <source>
        <dbReference type="ARBA" id="ARBA00023134"/>
    </source>
</evidence>
<dbReference type="Gene3D" id="3.40.50.300">
    <property type="entry name" value="P-loop containing nucleotide triphosphate hydrolases"/>
    <property type="match status" value="1"/>
</dbReference>
<dbReference type="SMART" id="SM00382">
    <property type="entry name" value="AAA"/>
    <property type="match status" value="1"/>
</dbReference>
<evidence type="ECO:0000313" key="11">
    <source>
        <dbReference type="Proteomes" id="UP001210925"/>
    </source>
</evidence>
<keyword evidence="5" id="KW-0342">GTP-binding</keyword>
<dbReference type="InterPro" id="IPR007222">
    <property type="entry name" value="Sig_recog_particle_rcpt_asu_N"/>
</dbReference>
<dbReference type="InterPro" id="IPR036225">
    <property type="entry name" value="SRP/SRP_N"/>
</dbReference>
<dbReference type="GO" id="GO:0006886">
    <property type="term" value="P:intracellular protein transport"/>
    <property type="evidence" value="ECO:0007669"/>
    <property type="project" value="InterPro"/>
</dbReference>
<accession>A0AAD5UH28</accession>
<dbReference type="GO" id="GO:0005047">
    <property type="term" value="F:signal recognition particle binding"/>
    <property type="evidence" value="ECO:0007669"/>
    <property type="project" value="InterPro"/>
</dbReference>
<dbReference type="GO" id="GO:0005785">
    <property type="term" value="C:signal recognition particle receptor complex"/>
    <property type="evidence" value="ECO:0007669"/>
    <property type="project" value="InterPro"/>
</dbReference>
<dbReference type="FunFam" id="3.40.50.300:FF:000188">
    <property type="entry name" value="signal recognition particle receptor subunit alpha"/>
    <property type="match status" value="1"/>
</dbReference>
<keyword evidence="3" id="KW-0547">Nucleotide-binding</keyword>
<dbReference type="InterPro" id="IPR000897">
    <property type="entry name" value="SRP54_GTPase_dom"/>
</dbReference>
<keyword evidence="4" id="KW-0256">Endoplasmic reticulum</keyword>
<feature type="domain" description="SRP54-type proteins GTP-binding" evidence="9">
    <location>
        <begin position="489"/>
        <end position="502"/>
    </location>
</feature>
<dbReference type="CDD" id="cd14826">
    <property type="entry name" value="SR_alpha_SRX"/>
    <property type="match status" value="1"/>
</dbReference>
<dbReference type="Pfam" id="PF00448">
    <property type="entry name" value="SRP54"/>
    <property type="match status" value="1"/>
</dbReference>
<dbReference type="InterPro" id="IPR011012">
    <property type="entry name" value="Longin-like_dom_sf"/>
</dbReference>